<dbReference type="InterPro" id="IPR027417">
    <property type="entry name" value="P-loop_NTPase"/>
</dbReference>
<dbReference type="InterPro" id="IPR003593">
    <property type="entry name" value="AAA+_ATPase"/>
</dbReference>
<dbReference type="GO" id="GO:0016887">
    <property type="term" value="F:ATP hydrolysis activity"/>
    <property type="evidence" value="ECO:0007669"/>
    <property type="project" value="InterPro"/>
</dbReference>
<keyword evidence="2" id="KW-0813">Transport</keyword>
<dbReference type="RefSeq" id="WP_011522409.1">
    <property type="nucleotide sequence ID" value="NC_008009.1"/>
</dbReference>
<comment type="similarity">
    <text evidence="1">Belongs to the ABC transporter superfamily.</text>
</comment>
<dbReference type="InterPro" id="IPR015856">
    <property type="entry name" value="ABC_transpr_CbiO/EcfA_su"/>
</dbReference>
<dbReference type="SUPFAM" id="SSF52540">
    <property type="entry name" value="P-loop containing nucleoside triphosphate hydrolases"/>
    <property type="match status" value="1"/>
</dbReference>
<evidence type="ECO:0000256" key="4">
    <source>
        <dbReference type="ARBA" id="ARBA00022840"/>
    </source>
</evidence>
<feature type="domain" description="ABC transporter" evidence="5">
    <location>
        <begin position="8"/>
        <end position="248"/>
    </location>
</feature>
<evidence type="ECO:0000313" key="7">
    <source>
        <dbReference type="Proteomes" id="UP000002432"/>
    </source>
</evidence>
<gene>
    <name evidence="6" type="ordered locus">Acid345_1605</name>
</gene>
<evidence type="ECO:0000256" key="1">
    <source>
        <dbReference type="ARBA" id="ARBA00005417"/>
    </source>
</evidence>
<dbReference type="InterPro" id="IPR017871">
    <property type="entry name" value="ABC_transporter-like_CS"/>
</dbReference>
<evidence type="ECO:0000256" key="2">
    <source>
        <dbReference type="ARBA" id="ARBA00022448"/>
    </source>
</evidence>
<dbReference type="Pfam" id="PF00005">
    <property type="entry name" value="ABC_tran"/>
    <property type="match status" value="1"/>
</dbReference>
<name>Q1IR93_KORVE</name>
<evidence type="ECO:0000259" key="5">
    <source>
        <dbReference type="PROSITE" id="PS50893"/>
    </source>
</evidence>
<dbReference type="KEGG" id="aba:Acid345_1605"/>
<dbReference type="InterPro" id="IPR050153">
    <property type="entry name" value="Metal_Ion_Import_ABC"/>
</dbReference>
<dbReference type="STRING" id="204669.Acid345_1605"/>
<keyword evidence="4" id="KW-0067">ATP-binding</keyword>
<organism evidence="6 7">
    <name type="scientific">Koribacter versatilis (strain Ellin345)</name>
    <dbReference type="NCBI Taxonomy" id="204669"/>
    <lineage>
        <taxon>Bacteria</taxon>
        <taxon>Pseudomonadati</taxon>
        <taxon>Acidobacteriota</taxon>
        <taxon>Terriglobia</taxon>
        <taxon>Terriglobales</taxon>
        <taxon>Candidatus Korobacteraceae</taxon>
        <taxon>Candidatus Korobacter</taxon>
    </lineage>
</organism>
<dbReference type="AlphaFoldDB" id="Q1IR93"/>
<accession>Q1IR93</accession>
<evidence type="ECO:0000313" key="6">
    <source>
        <dbReference type="EMBL" id="ABF40607.1"/>
    </source>
</evidence>
<dbReference type="PROSITE" id="PS50893">
    <property type="entry name" value="ABC_TRANSPORTER_2"/>
    <property type="match status" value="1"/>
</dbReference>
<dbReference type="EMBL" id="CP000360">
    <property type="protein sequence ID" value="ABF40607.1"/>
    <property type="molecule type" value="Genomic_DNA"/>
</dbReference>
<dbReference type="Proteomes" id="UP000002432">
    <property type="component" value="Chromosome"/>
</dbReference>
<proteinExistence type="inferred from homology"/>
<dbReference type="PANTHER" id="PTHR42734:SF17">
    <property type="entry name" value="METAL TRANSPORT SYSTEM ATP-BINDING PROTEIN TM_0124-RELATED"/>
    <property type="match status" value="1"/>
</dbReference>
<dbReference type="EnsemblBacteria" id="ABF40607">
    <property type="protein sequence ID" value="ABF40607"/>
    <property type="gene ID" value="Acid345_1605"/>
</dbReference>
<keyword evidence="3" id="KW-0547">Nucleotide-binding</keyword>
<dbReference type="OrthoDB" id="9789994at2"/>
<dbReference type="SMART" id="SM00382">
    <property type="entry name" value="AAA"/>
    <property type="match status" value="1"/>
</dbReference>
<dbReference type="PANTHER" id="PTHR42734">
    <property type="entry name" value="METAL TRANSPORT SYSTEM ATP-BINDING PROTEIN TM_0124-RELATED"/>
    <property type="match status" value="1"/>
</dbReference>
<dbReference type="InterPro" id="IPR003439">
    <property type="entry name" value="ABC_transporter-like_ATP-bd"/>
</dbReference>
<protein>
    <submittedName>
        <fullName evidence="6">ABC transporter, ATPase subunit</fullName>
    </submittedName>
</protein>
<dbReference type="PROSITE" id="PS00211">
    <property type="entry name" value="ABC_TRANSPORTER_1"/>
    <property type="match status" value="1"/>
</dbReference>
<evidence type="ECO:0000256" key="3">
    <source>
        <dbReference type="ARBA" id="ARBA00022741"/>
    </source>
</evidence>
<keyword evidence="7" id="KW-1185">Reference proteome</keyword>
<sequence>MTEETALIDFREITVMRGDTLALDGLSLKIAARENVAIIGPNGCGKSTLLKTITRELYPLASEGTSARIMGREQWDVAELREHLGVVSNDLFAGSEKDPRGLEIAISGFFSSWGLWPHHHPTEQMIERSTAAMRQMGVEHLAKRRYSQMSSGERKRVLISRALVHDPDTLVLDEPSDSLDLAMLKDLQSRLRQLAQTGTGIVMVTHHLHEVVPEITRVVLLRKGRVFRDGAKREVLTRANLSELYETDVEPVERDGFYQYW</sequence>
<dbReference type="GO" id="GO:0005524">
    <property type="term" value="F:ATP binding"/>
    <property type="evidence" value="ECO:0007669"/>
    <property type="project" value="UniProtKB-KW"/>
</dbReference>
<dbReference type="eggNOG" id="COG1119">
    <property type="taxonomic scope" value="Bacteria"/>
</dbReference>
<dbReference type="CDD" id="cd03225">
    <property type="entry name" value="ABC_cobalt_CbiO_domain1"/>
    <property type="match status" value="1"/>
</dbReference>
<dbReference type="GO" id="GO:0016020">
    <property type="term" value="C:membrane"/>
    <property type="evidence" value="ECO:0007669"/>
    <property type="project" value="InterPro"/>
</dbReference>
<dbReference type="Gene3D" id="3.40.50.300">
    <property type="entry name" value="P-loop containing nucleotide triphosphate hydrolases"/>
    <property type="match status" value="1"/>
</dbReference>
<dbReference type="HOGENOM" id="CLU_000604_1_11_0"/>
<reference evidence="6 7" key="1">
    <citation type="journal article" date="2009" name="Appl. Environ. Microbiol.">
        <title>Three genomes from the phylum Acidobacteria provide insight into the lifestyles of these microorganisms in soils.</title>
        <authorList>
            <person name="Ward N.L."/>
            <person name="Challacombe J.F."/>
            <person name="Janssen P.H."/>
            <person name="Henrissat B."/>
            <person name="Coutinho P.M."/>
            <person name="Wu M."/>
            <person name="Xie G."/>
            <person name="Haft D.H."/>
            <person name="Sait M."/>
            <person name="Badger J."/>
            <person name="Barabote R.D."/>
            <person name="Bradley B."/>
            <person name="Brettin T.S."/>
            <person name="Brinkac L.M."/>
            <person name="Bruce D."/>
            <person name="Creasy T."/>
            <person name="Daugherty S.C."/>
            <person name="Davidsen T.M."/>
            <person name="DeBoy R.T."/>
            <person name="Detter J.C."/>
            <person name="Dodson R.J."/>
            <person name="Durkin A.S."/>
            <person name="Ganapathy A."/>
            <person name="Gwinn-Giglio M."/>
            <person name="Han C.S."/>
            <person name="Khouri H."/>
            <person name="Kiss H."/>
            <person name="Kothari S.P."/>
            <person name="Madupu R."/>
            <person name="Nelson K.E."/>
            <person name="Nelson W.C."/>
            <person name="Paulsen I."/>
            <person name="Penn K."/>
            <person name="Ren Q."/>
            <person name="Rosovitz M.J."/>
            <person name="Selengut J.D."/>
            <person name="Shrivastava S."/>
            <person name="Sullivan S.A."/>
            <person name="Tapia R."/>
            <person name="Thompson L.S."/>
            <person name="Watkins K.L."/>
            <person name="Yang Q."/>
            <person name="Yu C."/>
            <person name="Zafar N."/>
            <person name="Zhou L."/>
            <person name="Kuske C.R."/>
        </authorList>
    </citation>
    <scope>NUCLEOTIDE SEQUENCE [LARGE SCALE GENOMIC DNA]</scope>
    <source>
        <strain evidence="6 7">Ellin345</strain>
    </source>
</reference>
<dbReference type="GO" id="GO:0055085">
    <property type="term" value="P:transmembrane transport"/>
    <property type="evidence" value="ECO:0007669"/>
    <property type="project" value="InterPro"/>
</dbReference>